<gene>
    <name evidence="1" type="ORF">Tdes44962_MAKER00488</name>
</gene>
<proteinExistence type="predicted"/>
<protein>
    <submittedName>
        <fullName evidence="1">Uncharacterized protein</fullName>
    </submittedName>
</protein>
<comment type="caution">
    <text evidence="1">The sequence shown here is derived from an EMBL/GenBank/DDBJ whole genome shotgun (WGS) entry which is preliminary data.</text>
</comment>
<dbReference type="EMBL" id="RIBY02001978">
    <property type="protein sequence ID" value="KAH9826524.1"/>
    <property type="molecule type" value="Genomic_DNA"/>
</dbReference>
<name>A0A9W7W1Q1_9PEZI</name>
<dbReference type="AlphaFoldDB" id="A0A9W7W1Q1"/>
<sequence>MDEKYPKTVPADPLLAAMKDSKEKTALNDTATQGRPSFRSLANICGAWPLCVRPYKARDDTKRSAHPADQALVSNAALTIDGRTLIPAFLMAITNGDFAAVDSRFRDGSDGDTSRPMMNAERT</sequence>
<organism evidence="1 2">
    <name type="scientific">Teratosphaeria destructans</name>
    <dbReference type="NCBI Taxonomy" id="418781"/>
    <lineage>
        <taxon>Eukaryota</taxon>
        <taxon>Fungi</taxon>
        <taxon>Dikarya</taxon>
        <taxon>Ascomycota</taxon>
        <taxon>Pezizomycotina</taxon>
        <taxon>Dothideomycetes</taxon>
        <taxon>Dothideomycetidae</taxon>
        <taxon>Mycosphaerellales</taxon>
        <taxon>Teratosphaeriaceae</taxon>
        <taxon>Teratosphaeria</taxon>
    </lineage>
</organism>
<reference evidence="1 2" key="1">
    <citation type="journal article" date="2018" name="IMA Fungus">
        <title>IMA Genome-F 10: Nine draft genome sequences of Claviceps purpurea s.lat., including C. arundinis, C. humidiphila, and C. cf. spartinae, pseudomolecules for the pitch canker pathogen Fusarium circinatum, draft genome of Davidsoniella eucalypti, Grosmannia galeiformis, Quambalaria eucalypti, and Teratosphaeria destructans.</title>
        <authorList>
            <person name="Wingfield B.D."/>
            <person name="Liu M."/>
            <person name="Nguyen H.D."/>
            <person name="Lane F.A."/>
            <person name="Morgan S.W."/>
            <person name="De Vos L."/>
            <person name="Wilken P.M."/>
            <person name="Duong T.A."/>
            <person name="Aylward J."/>
            <person name="Coetzee M.P."/>
            <person name="Dadej K."/>
            <person name="De Beer Z.W."/>
            <person name="Findlay W."/>
            <person name="Havenga M."/>
            <person name="Kolarik M."/>
            <person name="Menzies J.G."/>
            <person name="Naidoo K."/>
            <person name="Pochopski O."/>
            <person name="Shoukouhi P."/>
            <person name="Santana Q.C."/>
            <person name="Seifert K.A."/>
            <person name="Soal N."/>
            <person name="Steenkamp E.T."/>
            <person name="Tatham C.T."/>
            <person name="van der Nest M.A."/>
            <person name="Wingfield M.J."/>
        </authorList>
    </citation>
    <scope>NUCLEOTIDE SEQUENCE [LARGE SCALE GENOMIC DNA]</scope>
    <source>
        <strain evidence="1">CMW44962</strain>
    </source>
</reference>
<evidence type="ECO:0000313" key="1">
    <source>
        <dbReference type="EMBL" id="KAH9826524.1"/>
    </source>
</evidence>
<evidence type="ECO:0000313" key="2">
    <source>
        <dbReference type="Proteomes" id="UP001138500"/>
    </source>
</evidence>
<accession>A0A9W7W1Q1</accession>
<reference evidence="1 2" key="2">
    <citation type="journal article" date="2021" name="Curr. Genet.">
        <title>Genetic response to nitrogen starvation in the aggressive Eucalyptus foliar pathogen Teratosphaeria destructans.</title>
        <authorList>
            <person name="Havenga M."/>
            <person name="Wingfield B.D."/>
            <person name="Wingfield M.J."/>
            <person name="Dreyer L.L."/>
            <person name="Roets F."/>
            <person name="Aylward J."/>
        </authorList>
    </citation>
    <scope>NUCLEOTIDE SEQUENCE [LARGE SCALE GENOMIC DNA]</scope>
    <source>
        <strain evidence="1">CMW44962</strain>
    </source>
</reference>
<keyword evidence="2" id="KW-1185">Reference proteome</keyword>
<dbReference type="Proteomes" id="UP001138500">
    <property type="component" value="Unassembled WGS sequence"/>
</dbReference>